<keyword evidence="2" id="KW-1185">Reference proteome</keyword>
<organism evidence="1 2">
    <name type="scientific">Populus alba</name>
    <name type="common">White poplar</name>
    <dbReference type="NCBI Taxonomy" id="43335"/>
    <lineage>
        <taxon>Eukaryota</taxon>
        <taxon>Viridiplantae</taxon>
        <taxon>Streptophyta</taxon>
        <taxon>Embryophyta</taxon>
        <taxon>Tracheophyta</taxon>
        <taxon>Spermatophyta</taxon>
        <taxon>Magnoliopsida</taxon>
        <taxon>eudicotyledons</taxon>
        <taxon>Gunneridae</taxon>
        <taxon>Pentapetalae</taxon>
        <taxon>rosids</taxon>
        <taxon>fabids</taxon>
        <taxon>Malpighiales</taxon>
        <taxon>Salicaceae</taxon>
        <taxon>Saliceae</taxon>
        <taxon>Populus</taxon>
    </lineage>
</organism>
<proteinExistence type="predicted"/>
<comment type="caution">
    <text evidence="1">The sequence shown here is derived from an EMBL/GenBank/DDBJ whole genome shotgun (WGS) entry which is preliminary data.</text>
</comment>
<protein>
    <submittedName>
        <fullName evidence="1">Uncharacterized protein</fullName>
    </submittedName>
</protein>
<gene>
    <name evidence="1" type="ORF">D5086_025457</name>
</gene>
<sequence length="107" mass="12152">MEGGCCTSSTSTPSSTSTATTEKRKHSRQQNQEKPYRGIRMRKWDKEIRQELGHQAVVLVTCLWTPQSTMTYTLLCASKWSLIRRWSPSWDGGKLTKGCLLEVDGWG</sequence>
<name>A0ACC4AZ71_POPAL</name>
<evidence type="ECO:0000313" key="2">
    <source>
        <dbReference type="Proteomes" id="UP000309997"/>
    </source>
</evidence>
<dbReference type="Proteomes" id="UP000309997">
    <property type="component" value="Unassembled WGS sequence"/>
</dbReference>
<accession>A0ACC4AZ71</accession>
<dbReference type="EMBL" id="RCHU02000014">
    <property type="protein sequence ID" value="KAL3571553.1"/>
    <property type="molecule type" value="Genomic_DNA"/>
</dbReference>
<evidence type="ECO:0000313" key="1">
    <source>
        <dbReference type="EMBL" id="KAL3571553.1"/>
    </source>
</evidence>
<reference evidence="1 2" key="1">
    <citation type="journal article" date="2024" name="Plant Biotechnol. J.">
        <title>Genome and CRISPR/Cas9 system of a widespread forest tree (Populus alba) in the world.</title>
        <authorList>
            <person name="Liu Y.J."/>
            <person name="Jiang P.F."/>
            <person name="Han X.M."/>
            <person name="Li X.Y."/>
            <person name="Wang H.M."/>
            <person name="Wang Y.J."/>
            <person name="Wang X.X."/>
            <person name="Zeng Q.Y."/>
        </authorList>
    </citation>
    <scope>NUCLEOTIDE SEQUENCE [LARGE SCALE GENOMIC DNA]</scope>
    <source>
        <strain evidence="2">cv. PAL-ZL1</strain>
    </source>
</reference>